<reference evidence="2" key="1">
    <citation type="journal article" date="2020" name="New Phytol.">
        <title>Comparative genomics reveals dynamic genome evolution in host specialist ectomycorrhizal fungi.</title>
        <authorList>
            <person name="Lofgren L.A."/>
            <person name="Nguyen N.H."/>
            <person name="Vilgalys R."/>
            <person name="Ruytinx J."/>
            <person name="Liao H.L."/>
            <person name="Branco S."/>
            <person name="Kuo A."/>
            <person name="LaButti K."/>
            <person name="Lipzen A."/>
            <person name="Andreopoulos W."/>
            <person name="Pangilinan J."/>
            <person name="Riley R."/>
            <person name="Hundley H."/>
            <person name="Na H."/>
            <person name="Barry K."/>
            <person name="Grigoriev I.V."/>
            <person name="Stajich J.E."/>
            <person name="Kennedy P.G."/>
        </authorList>
    </citation>
    <scope>NUCLEOTIDE SEQUENCE</scope>
    <source>
        <strain evidence="2">FC203</strain>
    </source>
</reference>
<dbReference type="AlphaFoldDB" id="A0AAD4HNA6"/>
<dbReference type="RefSeq" id="XP_041228347.1">
    <property type="nucleotide sequence ID" value="XM_041376777.1"/>
</dbReference>
<proteinExistence type="predicted"/>
<dbReference type="Proteomes" id="UP001195769">
    <property type="component" value="Unassembled WGS sequence"/>
</dbReference>
<feature type="region of interest" description="Disordered" evidence="1">
    <location>
        <begin position="24"/>
        <end position="56"/>
    </location>
</feature>
<feature type="compositionally biased region" description="Pro residues" evidence="1">
    <location>
        <begin position="32"/>
        <end position="45"/>
    </location>
</feature>
<protein>
    <submittedName>
        <fullName evidence="2">Uncharacterized protein</fullName>
    </submittedName>
</protein>
<feature type="region of interest" description="Disordered" evidence="1">
    <location>
        <begin position="112"/>
        <end position="132"/>
    </location>
</feature>
<organism evidence="2 3">
    <name type="scientific">Suillus fuscotomentosus</name>
    <dbReference type="NCBI Taxonomy" id="1912939"/>
    <lineage>
        <taxon>Eukaryota</taxon>
        <taxon>Fungi</taxon>
        <taxon>Dikarya</taxon>
        <taxon>Basidiomycota</taxon>
        <taxon>Agaricomycotina</taxon>
        <taxon>Agaricomycetes</taxon>
        <taxon>Agaricomycetidae</taxon>
        <taxon>Boletales</taxon>
        <taxon>Suillineae</taxon>
        <taxon>Suillaceae</taxon>
        <taxon>Suillus</taxon>
    </lineage>
</organism>
<evidence type="ECO:0000313" key="3">
    <source>
        <dbReference type="Proteomes" id="UP001195769"/>
    </source>
</evidence>
<evidence type="ECO:0000313" key="2">
    <source>
        <dbReference type="EMBL" id="KAG1902772.1"/>
    </source>
</evidence>
<comment type="caution">
    <text evidence="2">The sequence shown here is derived from an EMBL/GenBank/DDBJ whole genome shotgun (WGS) entry which is preliminary data.</text>
</comment>
<evidence type="ECO:0000256" key="1">
    <source>
        <dbReference type="SAM" id="MobiDB-lite"/>
    </source>
</evidence>
<accession>A0AAD4HNA6</accession>
<name>A0AAD4HNA6_9AGAM</name>
<sequence>MVGTVHTDSDDKSMCSASKVLKCTTDDTHPPATEPPQAPILPAPAPNVDTTTPETTSKWASVEEIDEDDEGWDTLILEEEESDVDLVDDDKPSLSPSRAAALAWLWPTARPEVLQSPSPQKPGPSRGFQAEPGLHITSSYQCMRRVVRERVRESAVDILYERGGCERVQERIQEGMREDARVYAGCMRGCSGGLRVQEGAQDVREGVRDVREDAVEV</sequence>
<dbReference type="EMBL" id="JABBWK010000015">
    <property type="protein sequence ID" value="KAG1902772.1"/>
    <property type="molecule type" value="Genomic_DNA"/>
</dbReference>
<dbReference type="GeneID" id="64671075"/>
<keyword evidence="3" id="KW-1185">Reference proteome</keyword>
<gene>
    <name evidence="2" type="ORF">F5891DRAFT_978262</name>
</gene>